<sequence length="55" mass="6204">MIPSTVLTVRDIYHGQTLSDDVAGGYWLTGSQLGHRFTYMVKCWQLRALKHGPTP</sequence>
<dbReference type="EMBL" id="GL348713">
    <property type="protein sequence ID" value="EFH66403.1"/>
    <property type="molecule type" value="Genomic_DNA"/>
</dbReference>
<reference evidence="2" key="1">
    <citation type="journal article" date="2011" name="Nat. Genet.">
        <title>The Arabidopsis lyrata genome sequence and the basis of rapid genome size change.</title>
        <authorList>
            <person name="Hu T.T."/>
            <person name="Pattyn P."/>
            <person name="Bakker E.G."/>
            <person name="Cao J."/>
            <person name="Cheng J.-F."/>
            <person name="Clark R.M."/>
            <person name="Fahlgren N."/>
            <person name="Fawcett J.A."/>
            <person name="Grimwood J."/>
            <person name="Gundlach H."/>
            <person name="Haberer G."/>
            <person name="Hollister J.D."/>
            <person name="Ossowski S."/>
            <person name="Ottilar R.P."/>
            <person name="Salamov A.A."/>
            <person name="Schneeberger K."/>
            <person name="Spannagl M."/>
            <person name="Wang X."/>
            <person name="Yang L."/>
            <person name="Nasrallah M.E."/>
            <person name="Bergelson J."/>
            <person name="Carrington J.C."/>
            <person name="Gaut B.S."/>
            <person name="Schmutz J."/>
            <person name="Mayer K.F.X."/>
            <person name="Van de Peer Y."/>
            <person name="Grigoriev I.V."/>
            <person name="Nordborg M."/>
            <person name="Weigel D."/>
            <person name="Guo Y.-L."/>
        </authorList>
    </citation>
    <scope>NUCLEOTIDE SEQUENCE [LARGE SCALE GENOMIC DNA]</scope>
    <source>
        <strain evidence="2">cv. MN47</strain>
    </source>
</reference>
<accession>D7KDM6</accession>
<proteinExistence type="predicted"/>
<protein>
    <submittedName>
        <fullName evidence="1">Predicted protein</fullName>
    </submittedName>
</protein>
<name>D7KDM6_ARALL</name>
<evidence type="ECO:0000313" key="1">
    <source>
        <dbReference type="EMBL" id="EFH66403.1"/>
    </source>
</evidence>
<keyword evidence="2" id="KW-1185">Reference proteome</keyword>
<dbReference type="AlphaFoldDB" id="D7KDM6"/>
<evidence type="ECO:0000313" key="2">
    <source>
        <dbReference type="Proteomes" id="UP000008694"/>
    </source>
</evidence>
<dbReference type="HOGENOM" id="CLU_3035056_0_0_1"/>
<dbReference type="Proteomes" id="UP000008694">
    <property type="component" value="Unassembled WGS sequence"/>
</dbReference>
<organism evidence="2">
    <name type="scientific">Arabidopsis lyrata subsp. lyrata</name>
    <name type="common">Lyre-leaved rock-cress</name>
    <dbReference type="NCBI Taxonomy" id="81972"/>
    <lineage>
        <taxon>Eukaryota</taxon>
        <taxon>Viridiplantae</taxon>
        <taxon>Streptophyta</taxon>
        <taxon>Embryophyta</taxon>
        <taxon>Tracheophyta</taxon>
        <taxon>Spermatophyta</taxon>
        <taxon>Magnoliopsida</taxon>
        <taxon>eudicotyledons</taxon>
        <taxon>Gunneridae</taxon>
        <taxon>Pentapetalae</taxon>
        <taxon>rosids</taxon>
        <taxon>malvids</taxon>
        <taxon>Brassicales</taxon>
        <taxon>Brassicaceae</taxon>
        <taxon>Camelineae</taxon>
        <taxon>Arabidopsis</taxon>
    </lineage>
</organism>
<gene>
    <name evidence="1" type="ORF">ARALYDRAFT_679345</name>
</gene>
<dbReference type="Gramene" id="Al_scaffold_0001_1668">
    <property type="protein sequence ID" value="Al_scaffold_0001_1668"/>
    <property type="gene ID" value="Al_scaffold_0001_1668"/>
</dbReference>
<dbReference type="eggNOG" id="KOG3144">
    <property type="taxonomic scope" value="Eukaryota"/>
</dbReference>